<dbReference type="Proteomes" id="UP000034076">
    <property type="component" value="Unassembled WGS sequence"/>
</dbReference>
<name>A0A0M2NI61_9FIRM</name>
<dbReference type="RefSeq" id="WP_160295628.1">
    <property type="nucleotide sequence ID" value="NZ_LAYJ01000103.1"/>
</dbReference>
<evidence type="ECO:0000313" key="2">
    <source>
        <dbReference type="Proteomes" id="UP000034076"/>
    </source>
</evidence>
<evidence type="ECO:0000313" key="1">
    <source>
        <dbReference type="EMBL" id="KKI50646.1"/>
    </source>
</evidence>
<protein>
    <submittedName>
        <fullName evidence="1">Uncharacterized protein</fullName>
    </submittedName>
</protein>
<sequence>MVHNMALKFAALSAVIILGLVMIFVGLSSTPNVVQNFAQNLQASRTEAAEPVSQAIR</sequence>
<organism evidence="1 2">
    <name type="scientific">Christensenella hongkongensis</name>
    <dbReference type="NCBI Taxonomy" id="270498"/>
    <lineage>
        <taxon>Bacteria</taxon>
        <taxon>Bacillati</taxon>
        <taxon>Bacillota</taxon>
        <taxon>Clostridia</taxon>
        <taxon>Christensenellales</taxon>
        <taxon>Christensenellaceae</taxon>
        <taxon>Christensenella</taxon>
    </lineage>
</organism>
<keyword evidence="2" id="KW-1185">Reference proteome</keyword>
<comment type="caution">
    <text evidence="1">The sequence shown here is derived from an EMBL/GenBank/DDBJ whole genome shotgun (WGS) entry which is preliminary data.</text>
</comment>
<dbReference type="STRING" id="270498.CHK_1940"/>
<dbReference type="EMBL" id="LAYJ01000103">
    <property type="protein sequence ID" value="KKI50646.1"/>
    <property type="molecule type" value="Genomic_DNA"/>
</dbReference>
<gene>
    <name evidence="1" type="ORF">CHK_1940</name>
</gene>
<proteinExistence type="predicted"/>
<dbReference type="AlphaFoldDB" id="A0A0M2NI61"/>
<reference evidence="1 2" key="1">
    <citation type="submission" date="2015-04" db="EMBL/GenBank/DDBJ databases">
        <title>Draft genome sequence of bacteremic isolate Catabacter hongkongensis type strain HKU16T.</title>
        <authorList>
            <person name="Lau S.K."/>
            <person name="Teng J.L."/>
            <person name="Huang Y."/>
            <person name="Curreem S.O."/>
            <person name="Tsui S.K."/>
            <person name="Woo P.C."/>
        </authorList>
    </citation>
    <scope>NUCLEOTIDE SEQUENCE [LARGE SCALE GENOMIC DNA]</scope>
    <source>
        <strain evidence="1 2">HKU16</strain>
    </source>
</reference>
<accession>A0A0M2NI61</accession>